<evidence type="ECO:0000256" key="3">
    <source>
        <dbReference type="ARBA" id="ARBA00023125"/>
    </source>
</evidence>
<dbReference type="GO" id="GO:0005634">
    <property type="term" value="C:nucleus"/>
    <property type="evidence" value="ECO:0007669"/>
    <property type="project" value="UniProtKB-SubCell"/>
</dbReference>
<dbReference type="EMBL" id="LUHQ01000003">
    <property type="protein sequence ID" value="OAP05389.1"/>
    <property type="molecule type" value="Genomic_DNA"/>
</dbReference>
<organism evidence="7 8">
    <name type="scientific">Arabidopsis thaliana</name>
    <name type="common">Mouse-ear cress</name>
    <dbReference type="NCBI Taxonomy" id="3702"/>
    <lineage>
        <taxon>Eukaryota</taxon>
        <taxon>Viridiplantae</taxon>
        <taxon>Streptophyta</taxon>
        <taxon>Embryophyta</taxon>
        <taxon>Tracheophyta</taxon>
        <taxon>Spermatophyta</taxon>
        <taxon>Magnoliopsida</taxon>
        <taxon>eudicotyledons</taxon>
        <taxon>Gunneridae</taxon>
        <taxon>Pentapetalae</taxon>
        <taxon>rosids</taxon>
        <taxon>malvids</taxon>
        <taxon>Brassicales</taxon>
        <taxon>Brassicaceae</taxon>
        <taxon>Camelineae</taxon>
        <taxon>Arabidopsis</taxon>
    </lineage>
</organism>
<sequence length="104" mass="11731">MLSSNVSETCTRRKRGTKRKIEIEKRFTKEQRSIACSKRRLTLFSKAADLCLLSGANMVVFVTSPDENSYVVYSFSSQATLLHLKLFIVISTTSLLPRLLNPTS</sequence>
<dbReference type="Gene3D" id="3.40.1810.10">
    <property type="entry name" value="Transcription factor, MADS-box"/>
    <property type="match status" value="1"/>
</dbReference>
<dbReference type="InterPro" id="IPR036879">
    <property type="entry name" value="TF_MADSbox_sf"/>
</dbReference>
<proteinExistence type="predicted"/>
<dbReference type="GO" id="GO:0046983">
    <property type="term" value="F:protein dimerization activity"/>
    <property type="evidence" value="ECO:0007669"/>
    <property type="project" value="InterPro"/>
</dbReference>
<comment type="caution">
    <text evidence="7">The sequence shown here is derived from an EMBL/GenBank/DDBJ whole genome shotgun (WGS) entry which is preliminary data.</text>
</comment>
<dbReference type="SMART" id="SM00432">
    <property type="entry name" value="MADS"/>
    <property type="match status" value="1"/>
</dbReference>
<keyword evidence="2" id="KW-0805">Transcription regulation</keyword>
<dbReference type="PROSITE" id="PS50066">
    <property type="entry name" value="MADS_BOX_2"/>
    <property type="match status" value="1"/>
</dbReference>
<evidence type="ECO:0000256" key="5">
    <source>
        <dbReference type="ARBA" id="ARBA00023242"/>
    </source>
</evidence>
<name>A0A178VGD8_ARATH</name>
<dbReference type="Proteomes" id="UP000078284">
    <property type="component" value="Chromosome 3"/>
</dbReference>
<protein>
    <recommendedName>
        <fullName evidence="6">MADS-box domain-containing protein</fullName>
    </recommendedName>
</protein>
<gene>
    <name evidence="7" type="ordered locus">AXX17_At3g37120</name>
</gene>
<keyword evidence="4" id="KW-0804">Transcription</keyword>
<evidence type="ECO:0000256" key="4">
    <source>
        <dbReference type="ARBA" id="ARBA00023163"/>
    </source>
</evidence>
<dbReference type="InterPro" id="IPR033897">
    <property type="entry name" value="SRF-like_MADS-box"/>
</dbReference>
<dbReference type="InterPro" id="IPR002100">
    <property type="entry name" value="TF_MADSbox"/>
</dbReference>
<dbReference type="CDD" id="cd00266">
    <property type="entry name" value="MADS_SRF_like"/>
    <property type="match status" value="1"/>
</dbReference>
<feature type="domain" description="MADS-box" evidence="6">
    <location>
        <begin position="16"/>
        <end position="76"/>
    </location>
</feature>
<keyword evidence="3" id="KW-0238">DNA-binding</keyword>
<evidence type="ECO:0000313" key="8">
    <source>
        <dbReference type="Proteomes" id="UP000078284"/>
    </source>
</evidence>
<accession>A0A178VGD8</accession>
<dbReference type="AlphaFoldDB" id="A0A178VGD8"/>
<dbReference type="GO" id="GO:0045944">
    <property type="term" value="P:positive regulation of transcription by RNA polymerase II"/>
    <property type="evidence" value="ECO:0007669"/>
    <property type="project" value="InterPro"/>
</dbReference>
<evidence type="ECO:0000313" key="7">
    <source>
        <dbReference type="EMBL" id="OAP05389.1"/>
    </source>
</evidence>
<dbReference type="GO" id="GO:0000981">
    <property type="term" value="F:DNA-binding transcription factor activity, RNA polymerase II-specific"/>
    <property type="evidence" value="ECO:0007669"/>
    <property type="project" value="InterPro"/>
</dbReference>
<evidence type="ECO:0000256" key="2">
    <source>
        <dbReference type="ARBA" id="ARBA00023015"/>
    </source>
</evidence>
<dbReference type="GO" id="GO:0000987">
    <property type="term" value="F:cis-regulatory region sequence-specific DNA binding"/>
    <property type="evidence" value="ECO:0007669"/>
    <property type="project" value="InterPro"/>
</dbReference>
<keyword evidence="5" id="KW-0539">Nucleus</keyword>
<comment type="subcellular location">
    <subcellularLocation>
        <location evidence="1">Nucleus</location>
    </subcellularLocation>
</comment>
<reference evidence="8" key="1">
    <citation type="journal article" date="2016" name="Proc. Natl. Acad. Sci. U.S.A.">
        <title>Chromosome-level assembly of Arabidopsis thaliana Ler reveals the extent of translocation and inversion polymorphisms.</title>
        <authorList>
            <person name="Zapata L."/>
            <person name="Ding J."/>
            <person name="Willing E.M."/>
            <person name="Hartwig B."/>
            <person name="Bezdan D."/>
            <person name="Jiao W.B."/>
            <person name="Patel V."/>
            <person name="Velikkakam James G."/>
            <person name="Koornneef M."/>
            <person name="Ossowski S."/>
            <person name="Schneeberger K."/>
        </authorList>
    </citation>
    <scope>NUCLEOTIDE SEQUENCE [LARGE SCALE GENOMIC DNA]</scope>
    <source>
        <strain evidence="8">cv. Landsberg erecta</strain>
    </source>
</reference>
<dbReference type="Pfam" id="PF00319">
    <property type="entry name" value="SRF-TF"/>
    <property type="match status" value="1"/>
</dbReference>
<evidence type="ECO:0000259" key="6">
    <source>
        <dbReference type="PROSITE" id="PS50066"/>
    </source>
</evidence>
<dbReference type="ExpressionAtlas" id="A0A178VGD8">
    <property type="expression patterns" value="baseline and differential"/>
</dbReference>
<dbReference type="SUPFAM" id="SSF55455">
    <property type="entry name" value="SRF-like"/>
    <property type="match status" value="1"/>
</dbReference>
<evidence type="ECO:0000256" key="1">
    <source>
        <dbReference type="ARBA" id="ARBA00004123"/>
    </source>
</evidence>